<dbReference type="RefSeq" id="WP_122317355.1">
    <property type="nucleotide sequence ID" value="NZ_RBRE01000070.1"/>
</dbReference>
<sequence length="130" mass="14109">MSLGTESGSPQADQGSSPRRLGAAFLGLLHSHVELFGIELQEQKARTLSLLLFAGLALVFALLLLTGLSALLLIVLWDSYRLAGIIGLCSFYLLAGLFCALRLKEAIFDESSPFNATLEELANDRERLMP</sequence>
<evidence type="ECO:0000313" key="2">
    <source>
        <dbReference type="EMBL" id="RMQ43172.1"/>
    </source>
</evidence>
<protein>
    <submittedName>
        <fullName evidence="2">Uncharacterized protein</fullName>
    </submittedName>
</protein>
<evidence type="ECO:0000313" key="3">
    <source>
        <dbReference type="Proteomes" id="UP000277236"/>
    </source>
</evidence>
<dbReference type="AlphaFoldDB" id="A0A3M4LNX5"/>
<comment type="caution">
    <text evidence="2">The sequence shown here is derived from an EMBL/GenBank/DDBJ whole genome shotgun (WGS) entry which is preliminary data.</text>
</comment>
<keyword evidence="1" id="KW-0812">Transmembrane</keyword>
<dbReference type="Proteomes" id="UP000277236">
    <property type="component" value="Unassembled WGS sequence"/>
</dbReference>
<dbReference type="EMBL" id="RBRE01000070">
    <property type="protein sequence ID" value="RMQ43172.1"/>
    <property type="molecule type" value="Genomic_DNA"/>
</dbReference>
<proteinExistence type="predicted"/>
<organism evidence="2 3">
    <name type="scientific">Pseudomonas cichorii</name>
    <dbReference type="NCBI Taxonomy" id="36746"/>
    <lineage>
        <taxon>Bacteria</taxon>
        <taxon>Pseudomonadati</taxon>
        <taxon>Pseudomonadota</taxon>
        <taxon>Gammaproteobacteria</taxon>
        <taxon>Pseudomonadales</taxon>
        <taxon>Pseudomonadaceae</taxon>
        <taxon>Pseudomonas</taxon>
    </lineage>
</organism>
<dbReference type="Pfam" id="PF07332">
    <property type="entry name" value="Phage_holin_3_6"/>
    <property type="match status" value="1"/>
</dbReference>
<name>A0A3M4LNX5_PSECI</name>
<evidence type="ECO:0000256" key="1">
    <source>
        <dbReference type="SAM" id="Phobius"/>
    </source>
</evidence>
<feature type="transmembrane region" description="Helical" evidence="1">
    <location>
        <begin position="82"/>
        <end position="101"/>
    </location>
</feature>
<keyword evidence="1" id="KW-0472">Membrane</keyword>
<accession>A0A3M4LNX5</accession>
<reference evidence="2 3" key="1">
    <citation type="submission" date="2018-08" db="EMBL/GenBank/DDBJ databases">
        <title>Recombination of ecologically and evolutionarily significant loci maintains genetic cohesion in the Pseudomonas syringae species complex.</title>
        <authorList>
            <person name="Dillon M."/>
            <person name="Thakur S."/>
            <person name="Almeida R.N.D."/>
            <person name="Weir B.S."/>
            <person name="Guttman D.S."/>
        </authorList>
    </citation>
    <scope>NUCLEOTIDE SEQUENCE [LARGE SCALE GENOMIC DNA]</scope>
    <source>
        <strain evidence="2 3">ICMP 3353</strain>
    </source>
</reference>
<gene>
    <name evidence="2" type="ORF">ALQ04_02844</name>
</gene>
<keyword evidence="1" id="KW-1133">Transmembrane helix</keyword>
<feature type="transmembrane region" description="Helical" evidence="1">
    <location>
        <begin position="50"/>
        <end position="76"/>
    </location>
</feature>
<dbReference type="OrthoDB" id="6920233at2"/>
<dbReference type="InterPro" id="IPR009937">
    <property type="entry name" value="Phage_holin_3_6"/>
</dbReference>